<keyword evidence="6 9" id="KW-1133">Transmembrane helix</keyword>
<accession>A0A9P0B4E7</accession>
<evidence type="ECO:0000313" key="15">
    <source>
        <dbReference type="Proteomes" id="UP001154078"/>
    </source>
</evidence>
<reference evidence="14" key="1">
    <citation type="submission" date="2021-12" db="EMBL/GenBank/DDBJ databases">
        <authorList>
            <person name="King R."/>
        </authorList>
    </citation>
    <scope>NUCLEOTIDE SEQUENCE</scope>
</reference>
<dbReference type="InterPro" id="IPR055423">
    <property type="entry name" value="Ig_TMEM132_5th"/>
</dbReference>
<evidence type="ECO:0000256" key="2">
    <source>
        <dbReference type="ARBA" id="ARBA00006166"/>
    </source>
</evidence>
<dbReference type="InterPro" id="IPR055424">
    <property type="entry name" value="Ig_TMEM132_6th"/>
</dbReference>
<dbReference type="InterPro" id="IPR026307">
    <property type="entry name" value="TMEM132"/>
</dbReference>
<feature type="domain" description="Transmembrane protein TMEM132 C-terminal" evidence="10">
    <location>
        <begin position="932"/>
        <end position="990"/>
    </location>
</feature>
<dbReference type="EMBL" id="OV121135">
    <property type="protein sequence ID" value="CAH0554668.1"/>
    <property type="molecule type" value="Genomic_DNA"/>
</dbReference>
<evidence type="ECO:0000259" key="13">
    <source>
        <dbReference type="Pfam" id="PF23487"/>
    </source>
</evidence>
<dbReference type="Pfam" id="PF13855">
    <property type="entry name" value="LRR_8"/>
    <property type="match status" value="1"/>
</dbReference>
<dbReference type="InterPro" id="IPR031436">
    <property type="entry name" value="TMEM132_C"/>
</dbReference>
<dbReference type="Pfam" id="PF16070">
    <property type="entry name" value="Ig_TMEM132_4th"/>
    <property type="match status" value="1"/>
</dbReference>
<evidence type="ECO:0000256" key="6">
    <source>
        <dbReference type="ARBA" id="ARBA00022989"/>
    </source>
</evidence>
<dbReference type="Gene3D" id="3.80.10.10">
    <property type="entry name" value="Ribonuclease Inhibitor"/>
    <property type="match status" value="1"/>
</dbReference>
<evidence type="ECO:0000259" key="12">
    <source>
        <dbReference type="Pfam" id="PF23486"/>
    </source>
</evidence>
<evidence type="ECO:0000259" key="10">
    <source>
        <dbReference type="Pfam" id="PF15706"/>
    </source>
</evidence>
<evidence type="ECO:0000256" key="8">
    <source>
        <dbReference type="SAM" id="MobiDB-lite"/>
    </source>
</evidence>
<dbReference type="PANTHER" id="PTHR13388:SF11">
    <property type="entry name" value="DETONATOR, ISOFORM E"/>
    <property type="match status" value="1"/>
</dbReference>
<name>A0A9P0B4E7_BRAAE</name>
<dbReference type="PROSITE" id="PS51450">
    <property type="entry name" value="LRR"/>
    <property type="match status" value="1"/>
</dbReference>
<evidence type="ECO:0000256" key="3">
    <source>
        <dbReference type="ARBA" id="ARBA00022614"/>
    </source>
</evidence>
<dbReference type="Proteomes" id="UP001154078">
    <property type="component" value="Chromosome 4"/>
</dbReference>
<keyword evidence="15" id="KW-1185">Reference proteome</keyword>
<dbReference type="GO" id="GO:0016020">
    <property type="term" value="C:membrane"/>
    <property type="evidence" value="ECO:0007669"/>
    <property type="project" value="UniProtKB-SubCell"/>
</dbReference>
<dbReference type="Pfam" id="PF15706">
    <property type="entry name" value="TMEM132_C"/>
    <property type="match status" value="1"/>
</dbReference>
<keyword evidence="4 9" id="KW-0812">Transmembrane</keyword>
<dbReference type="SMART" id="SM00369">
    <property type="entry name" value="LRR_TYP"/>
    <property type="match status" value="5"/>
</dbReference>
<dbReference type="OrthoDB" id="10026202at2759"/>
<dbReference type="InterPro" id="IPR032675">
    <property type="entry name" value="LRR_dom_sf"/>
</dbReference>
<sequence length="1263" mass="139680">MSAHIVRDEVPRDSPVLRVLFHTGTDPGGRRQMLLARHHQRVCIVLHATMGTTRSLHAACSPDGEDGVCLAQDGRPGKVPKSPQKIVQVAYSVLEPWPDEGEGCHPKMQVQPSVTLGNVILVPAKGAYKELKLTDAITMLVPHPPLFPMSRMHIPVFIDRQRAKLLTAIVIRARVKNGVRLLEAGGGAGATSWNVTVDINPRHTGATVTLVRKEPPDAEEDIPAGDVISCEICAPERLSKVDAWVHKTHYSRGEAFQDKDFYTLDSYKEIDVTKANVTVLCENMIKSFSILESLSLIGIGLESIENNAFHRMPKLKVLSLSVNNMDKVRKGAFDNLPSLKTLYLSKNKIDYVEEDAFSNYKELEAVHLDRNQIASINGNSFRGCPKLRKIDFSFNLIHKILDTSFEDLRPLHNNLLNIKLTNNRMSYFSAASLGDLPPVELHLENNALKSLDDIYFSSKERSKLYFTNNAITCISEDIAHTIKGDKKFVNAKNNPLECDCTNKLESILTNNILSKPKTTLNFKSRRFPLNFESGFGEPLRNWELLNTAVLTGQQVSQAMKVFIVSQAGKAADVTFQASCHSEDDSVLKVSSSCGSVYVDGSEARGSVNGSVLVKYGTYTSLARFTVWMPEFPLDLQVADTRLSQLKSWRVPDYHPSVTKTRRKKRSYGNTWSGNSDDLGNVVEKPACRLRYQQTPVDVYAHFMATDHESGRIRRSTGRTEIQVLSPITSRVYGAKEIRVGNDKVGLSRLLVQVVSGLQLNISPDSSVENGYIAETSVTRKLTAQYQEGLLDIELEFSDGSKTPLRDIADTDYHLVVESLDPEVVAFAPMVASHHPRVIAVGEGSGDLLQVTLLLAEECRLSTRPKGKPAGPLATAAATITVDYSSSDLSHRPDILQNDGGSYGGGKGFLDLADILKGNSMKEENSVEPNVQARQYQGGKGMRRHSNAHMTPLEISMYVLLAAFCCAIVVFVISCVVYASKYKAIDPEVTAGMRITTNPLNQNYVDPDDCLATSFSNPNHIELPSKTAATTTTNNNGNSARQIDSSTYCKSKPNGGGLVVTNNTNDNDEMRVWNKPTPPPPLPPHGVQSVQEAPRTQSLIVDVEPEDYRPPVPPHRNIGVSASNFVEAAPPRRNRNRNQEKPQYRPSSIDYNKASDFPRPTSDIIKDGDENLRSVFEFDDDPSEQEPEEAPMEFVQYPKSPNANKRNSAEVKRATIVGNPMFSASDNVTEPTNVQDLPGLDDLQLDMDYDQIMNYFENLKESNA</sequence>
<feature type="transmembrane region" description="Helical" evidence="9">
    <location>
        <begin position="954"/>
        <end position="978"/>
    </location>
</feature>
<evidence type="ECO:0000256" key="5">
    <source>
        <dbReference type="ARBA" id="ARBA00022737"/>
    </source>
</evidence>
<evidence type="ECO:0000313" key="14">
    <source>
        <dbReference type="EMBL" id="CAH0554668.1"/>
    </source>
</evidence>
<gene>
    <name evidence="14" type="ORF">MELIAE_LOCUS6207</name>
</gene>
<feature type="region of interest" description="Disordered" evidence="8">
    <location>
        <begin position="1107"/>
        <end position="1162"/>
    </location>
</feature>
<proteinExistence type="inferred from homology"/>
<keyword evidence="5" id="KW-0677">Repeat</keyword>
<dbReference type="InterPro" id="IPR031437">
    <property type="entry name" value="Ig_TMEM132_4th"/>
</dbReference>
<comment type="similarity">
    <text evidence="2">Belongs to the TMEM132 family.</text>
</comment>
<dbReference type="InterPro" id="IPR001611">
    <property type="entry name" value="Leu-rich_rpt"/>
</dbReference>
<feature type="domain" description="Transmembrane protein family 132 fourth" evidence="11">
    <location>
        <begin position="540"/>
        <end position="630"/>
    </location>
</feature>
<dbReference type="Pfam" id="PF23487">
    <property type="entry name" value="Ig_TMEM132_6th"/>
    <property type="match status" value="1"/>
</dbReference>
<protein>
    <submittedName>
        <fullName evidence="14">Uncharacterized protein</fullName>
    </submittedName>
</protein>
<evidence type="ECO:0000256" key="9">
    <source>
        <dbReference type="SAM" id="Phobius"/>
    </source>
</evidence>
<dbReference type="PANTHER" id="PTHR13388">
    <property type="entry name" value="DETONATOR, ISOFORM E"/>
    <property type="match status" value="1"/>
</dbReference>
<feature type="compositionally biased region" description="Polar residues" evidence="8">
    <location>
        <begin position="1036"/>
        <end position="1048"/>
    </location>
</feature>
<feature type="region of interest" description="Disordered" evidence="8">
    <location>
        <begin position="1027"/>
        <end position="1056"/>
    </location>
</feature>
<dbReference type="Pfam" id="PF23486">
    <property type="entry name" value="Ig_TMEM132_5th"/>
    <property type="match status" value="1"/>
</dbReference>
<keyword evidence="3" id="KW-0433">Leucine-rich repeat</keyword>
<keyword evidence="7 9" id="KW-0472">Membrane</keyword>
<organism evidence="14 15">
    <name type="scientific">Brassicogethes aeneus</name>
    <name type="common">Rape pollen beetle</name>
    <name type="synonym">Meligethes aeneus</name>
    <dbReference type="NCBI Taxonomy" id="1431903"/>
    <lineage>
        <taxon>Eukaryota</taxon>
        <taxon>Metazoa</taxon>
        <taxon>Ecdysozoa</taxon>
        <taxon>Arthropoda</taxon>
        <taxon>Hexapoda</taxon>
        <taxon>Insecta</taxon>
        <taxon>Pterygota</taxon>
        <taxon>Neoptera</taxon>
        <taxon>Endopterygota</taxon>
        <taxon>Coleoptera</taxon>
        <taxon>Polyphaga</taxon>
        <taxon>Cucujiformia</taxon>
        <taxon>Nitidulidae</taxon>
        <taxon>Meligethinae</taxon>
        <taxon>Brassicogethes</taxon>
    </lineage>
</organism>
<dbReference type="AlphaFoldDB" id="A0A9P0B4E7"/>
<feature type="domain" description="Transmembrane protein TMEM132 sixth" evidence="13">
    <location>
        <begin position="747"/>
        <end position="859"/>
    </location>
</feature>
<dbReference type="SUPFAM" id="SSF52058">
    <property type="entry name" value="L domain-like"/>
    <property type="match status" value="1"/>
</dbReference>
<evidence type="ECO:0000256" key="1">
    <source>
        <dbReference type="ARBA" id="ARBA00004479"/>
    </source>
</evidence>
<evidence type="ECO:0000256" key="7">
    <source>
        <dbReference type="ARBA" id="ARBA00023136"/>
    </source>
</evidence>
<evidence type="ECO:0000259" key="11">
    <source>
        <dbReference type="Pfam" id="PF16070"/>
    </source>
</evidence>
<dbReference type="InterPro" id="IPR003591">
    <property type="entry name" value="Leu-rich_rpt_typical-subtyp"/>
</dbReference>
<feature type="domain" description="Transmembrane protein TMEM132 fifth" evidence="12">
    <location>
        <begin position="635"/>
        <end position="711"/>
    </location>
</feature>
<dbReference type="FunFam" id="3.80.10.10:FF:000732">
    <property type="entry name" value="GD11101"/>
    <property type="match status" value="1"/>
</dbReference>
<evidence type="ECO:0000256" key="4">
    <source>
        <dbReference type="ARBA" id="ARBA00022692"/>
    </source>
</evidence>
<comment type="subcellular location">
    <subcellularLocation>
        <location evidence="1">Membrane</location>
        <topology evidence="1">Single-pass type I membrane protein</topology>
    </subcellularLocation>
</comment>